<dbReference type="InterPro" id="IPR036259">
    <property type="entry name" value="MFS_trans_sf"/>
</dbReference>
<dbReference type="Gene3D" id="1.20.1250.20">
    <property type="entry name" value="MFS general substrate transporter like domains"/>
    <property type="match status" value="2"/>
</dbReference>
<proteinExistence type="predicted"/>
<feature type="transmembrane region" description="Helical" evidence="1">
    <location>
        <begin position="149"/>
        <end position="167"/>
    </location>
</feature>
<accession>A0AAT9GSF9</accession>
<organism evidence="2">
    <name type="scientific">Sulfurisphaera javensis</name>
    <dbReference type="NCBI Taxonomy" id="2049879"/>
    <lineage>
        <taxon>Archaea</taxon>
        <taxon>Thermoproteota</taxon>
        <taxon>Thermoprotei</taxon>
        <taxon>Sulfolobales</taxon>
        <taxon>Sulfolobaceae</taxon>
        <taxon>Sulfurisphaera</taxon>
    </lineage>
</organism>
<evidence type="ECO:0000313" key="2">
    <source>
        <dbReference type="EMBL" id="BFH73847.1"/>
    </source>
</evidence>
<keyword evidence="1" id="KW-0472">Membrane</keyword>
<evidence type="ECO:0000256" key="1">
    <source>
        <dbReference type="SAM" id="Phobius"/>
    </source>
</evidence>
<feature type="transmembrane region" description="Helical" evidence="1">
    <location>
        <begin position="87"/>
        <end position="110"/>
    </location>
</feature>
<evidence type="ECO:0008006" key="3">
    <source>
        <dbReference type="Google" id="ProtNLM"/>
    </source>
</evidence>
<protein>
    <recommendedName>
        <fullName evidence="3">MFS transporter</fullName>
    </recommendedName>
</protein>
<feature type="transmembrane region" description="Helical" evidence="1">
    <location>
        <begin position="63"/>
        <end position="81"/>
    </location>
</feature>
<dbReference type="EMBL" id="AP031322">
    <property type="protein sequence ID" value="BFH73847.1"/>
    <property type="molecule type" value="Genomic_DNA"/>
</dbReference>
<sequence length="334" mass="37980">MNNETKLAGSWFIWGLSYYLYYPFVSLFVIKFISDVTLVYLISTLFAIPMPLIGAKLTRKIGLIKTIELGSILSGLGLILFSFSENLVWLIITYTLSSAFFITLPSYYSYMNNLGKGVIAKLWAISIIPSLFIPSVGGLIASFFGLRTIFLLGGILMILTFLPIAKLEEIEIDNEKIKIDIRILFPILVILPIALTFPYIYLILREKYFLSYGEIGFLATIAEIIGAVFTFIYSRFTKRFLLSLYLVLFSLVYLTYYSFVFSIFFGLWESLIPTALEESKGKTPEAFGIINSLQQAMWEVGYLVSYFTFSPRFSILISSLLAIILSIIFLLFKK</sequence>
<dbReference type="SUPFAM" id="SSF103473">
    <property type="entry name" value="MFS general substrate transporter"/>
    <property type="match status" value="1"/>
</dbReference>
<feature type="transmembrane region" description="Helical" evidence="1">
    <location>
        <begin position="122"/>
        <end position="143"/>
    </location>
</feature>
<reference evidence="2" key="1">
    <citation type="submission" date="2024-03" db="EMBL/GenBank/DDBJ databases">
        <title>Complete genome sequence of Sulfurisphaera javensis strain KD-1.</title>
        <authorList>
            <person name="Sakai H."/>
            <person name="Nur N."/>
            <person name="Suwanto A."/>
            <person name="Kurosawa N."/>
        </authorList>
    </citation>
    <scope>NUCLEOTIDE SEQUENCE</scope>
    <source>
        <strain evidence="2">KD-1</strain>
    </source>
</reference>
<feature type="transmembrane region" description="Helical" evidence="1">
    <location>
        <begin position="245"/>
        <end position="268"/>
    </location>
</feature>
<feature type="transmembrane region" description="Helical" evidence="1">
    <location>
        <begin position="179"/>
        <end position="203"/>
    </location>
</feature>
<name>A0AAT9GSF9_9CREN</name>
<keyword evidence="1" id="KW-0812">Transmembrane</keyword>
<dbReference type="RefSeq" id="WP_369609406.1">
    <property type="nucleotide sequence ID" value="NZ_AP031322.1"/>
</dbReference>
<keyword evidence="1" id="KW-1133">Transmembrane helix</keyword>
<dbReference type="GeneID" id="92354744"/>
<gene>
    <name evidence="2" type="ORF">SJAV_17910</name>
</gene>
<feature type="transmembrane region" description="Helical" evidence="1">
    <location>
        <begin position="215"/>
        <end position="233"/>
    </location>
</feature>
<dbReference type="KEGG" id="sjv:SJAV_17910"/>
<dbReference type="AlphaFoldDB" id="A0AAT9GSF9"/>
<feature type="transmembrane region" description="Helical" evidence="1">
    <location>
        <begin position="313"/>
        <end position="332"/>
    </location>
</feature>